<dbReference type="Gene3D" id="3.40.50.2300">
    <property type="match status" value="1"/>
</dbReference>
<dbReference type="PANTHER" id="PTHR37299">
    <property type="entry name" value="TRANSCRIPTIONAL REGULATOR-RELATED"/>
    <property type="match status" value="1"/>
</dbReference>
<comment type="caution">
    <text evidence="6">The sequence shown here is derived from an EMBL/GenBank/DDBJ whole genome shotgun (WGS) entry which is preliminary data.</text>
</comment>
<dbReference type="InterPro" id="IPR001789">
    <property type="entry name" value="Sig_transdc_resp-reg_receiver"/>
</dbReference>
<evidence type="ECO:0000313" key="7">
    <source>
        <dbReference type="Proteomes" id="UP000596929"/>
    </source>
</evidence>
<feature type="domain" description="HTH LytTR-type" evidence="5">
    <location>
        <begin position="140"/>
        <end position="230"/>
    </location>
</feature>
<dbReference type="InterPro" id="IPR046947">
    <property type="entry name" value="LytR-like"/>
</dbReference>
<comment type="function">
    <text evidence="2">May play the central regulatory role in sporulation. It may be an element of the effector pathway responsible for the activation of sporulation genes in response to nutritional stress. Spo0A may act in concert with spo0H (a sigma factor) to control the expression of some genes that are critical to the sporulation process.</text>
</comment>
<dbReference type="Gene3D" id="2.40.50.1020">
    <property type="entry name" value="LytTr DNA-binding domain"/>
    <property type="match status" value="1"/>
</dbReference>
<evidence type="ECO:0000256" key="1">
    <source>
        <dbReference type="ARBA" id="ARBA00018672"/>
    </source>
</evidence>
<evidence type="ECO:0000259" key="5">
    <source>
        <dbReference type="PROSITE" id="PS50930"/>
    </source>
</evidence>
<evidence type="ECO:0000256" key="2">
    <source>
        <dbReference type="ARBA" id="ARBA00024867"/>
    </source>
</evidence>
<dbReference type="EMBL" id="JACOOO010000025">
    <property type="protein sequence ID" value="MBC5629725.1"/>
    <property type="molecule type" value="Genomic_DNA"/>
</dbReference>
<dbReference type="Pfam" id="PF04397">
    <property type="entry name" value="LytTR"/>
    <property type="match status" value="1"/>
</dbReference>
<dbReference type="SUPFAM" id="SSF52172">
    <property type="entry name" value="CheY-like"/>
    <property type="match status" value="1"/>
</dbReference>
<protein>
    <recommendedName>
        <fullName evidence="1">Stage 0 sporulation protein A homolog</fullName>
    </recommendedName>
</protein>
<dbReference type="Proteomes" id="UP000596929">
    <property type="component" value="Unassembled WGS sequence"/>
</dbReference>
<sequence length="238" mass="27845">MKIAICDDERVELELISEYCNEWSKSKKDVCIIDIFRSAEEFLFNYEDVKDYEVLFLDIQMRELNGMALAKKLRSFGEDMIIVFITGDKDYVFEGYKVQALDYILKPINKERLFNILDKVSECTKKKEDFLFVNCNGAKHKIRQLDICSIESIGHESILHMIDKEIVCKKGISLLENEVKKEYFYRCHRSYLVNLSKISTISKREVILEDGLNVPIARGKWEALNKAYLDFYRGVICG</sequence>
<dbReference type="InterPro" id="IPR007492">
    <property type="entry name" value="LytTR_DNA-bd_dom"/>
</dbReference>
<dbReference type="PROSITE" id="PS50110">
    <property type="entry name" value="RESPONSE_REGULATORY"/>
    <property type="match status" value="1"/>
</dbReference>
<name>A0ABR7DE72_9CLOT</name>
<evidence type="ECO:0000259" key="4">
    <source>
        <dbReference type="PROSITE" id="PS50110"/>
    </source>
</evidence>
<keyword evidence="3" id="KW-0597">Phosphoprotein</keyword>
<accession>A0ABR7DE72</accession>
<gene>
    <name evidence="6" type="ORF">H8S20_12595</name>
</gene>
<reference evidence="6 7" key="1">
    <citation type="submission" date="2020-08" db="EMBL/GenBank/DDBJ databases">
        <title>Genome public.</title>
        <authorList>
            <person name="Liu C."/>
            <person name="Sun Q."/>
        </authorList>
    </citation>
    <scope>NUCLEOTIDE SEQUENCE [LARGE SCALE GENOMIC DNA]</scope>
    <source>
        <strain evidence="6 7">NSJ-6</strain>
    </source>
</reference>
<evidence type="ECO:0000313" key="6">
    <source>
        <dbReference type="EMBL" id="MBC5629725.1"/>
    </source>
</evidence>
<evidence type="ECO:0000256" key="3">
    <source>
        <dbReference type="PROSITE-ProRule" id="PRU00169"/>
    </source>
</evidence>
<keyword evidence="7" id="KW-1185">Reference proteome</keyword>
<dbReference type="PANTHER" id="PTHR37299:SF1">
    <property type="entry name" value="STAGE 0 SPORULATION PROTEIN A HOMOLOG"/>
    <property type="match status" value="1"/>
</dbReference>
<dbReference type="RefSeq" id="WP_032119399.1">
    <property type="nucleotide sequence ID" value="NZ_JACOOO010000025.1"/>
</dbReference>
<organism evidence="6 7">
    <name type="scientific">Clostridium hominis</name>
    <dbReference type="NCBI Taxonomy" id="2763036"/>
    <lineage>
        <taxon>Bacteria</taxon>
        <taxon>Bacillati</taxon>
        <taxon>Bacillota</taxon>
        <taxon>Clostridia</taxon>
        <taxon>Eubacteriales</taxon>
        <taxon>Clostridiaceae</taxon>
        <taxon>Clostridium</taxon>
    </lineage>
</organism>
<dbReference type="Pfam" id="PF00072">
    <property type="entry name" value="Response_reg"/>
    <property type="match status" value="1"/>
</dbReference>
<dbReference type="InterPro" id="IPR011006">
    <property type="entry name" value="CheY-like_superfamily"/>
</dbReference>
<feature type="domain" description="Response regulatory" evidence="4">
    <location>
        <begin position="2"/>
        <end position="121"/>
    </location>
</feature>
<dbReference type="SMART" id="SM00448">
    <property type="entry name" value="REC"/>
    <property type="match status" value="1"/>
</dbReference>
<dbReference type="SMART" id="SM00850">
    <property type="entry name" value="LytTR"/>
    <property type="match status" value="1"/>
</dbReference>
<feature type="modified residue" description="4-aspartylphosphate" evidence="3">
    <location>
        <position position="58"/>
    </location>
</feature>
<dbReference type="PROSITE" id="PS50930">
    <property type="entry name" value="HTH_LYTTR"/>
    <property type="match status" value="1"/>
</dbReference>
<proteinExistence type="predicted"/>